<protein>
    <submittedName>
        <fullName evidence="2">KLLA0E15577p</fullName>
    </submittedName>
</protein>
<feature type="compositionally biased region" description="Polar residues" evidence="1">
    <location>
        <begin position="1"/>
        <end position="11"/>
    </location>
</feature>
<gene>
    <name evidence="2" type="ORF">KLLA0_E15577g</name>
</gene>
<dbReference type="KEGG" id="kla:KLLA0_E15577g"/>
<dbReference type="GeneID" id="2894024"/>
<dbReference type="Proteomes" id="UP000000598">
    <property type="component" value="Chromosome E"/>
</dbReference>
<feature type="region of interest" description="Disordered" evidence="1">
    <location>
        <begin position="1"/>
        <end position="58"/>
    </location>
</feature>
<evidence type="ECO:0000256" key="1">
    <source>
        <dbReference type="SAM" id="MobiDB-lite"/>
    </source>
</evidence>
<dbReference type="HOGENOM" id="CLU_2264162_0_0_1"/>
<sequence>MTIFSNLFGANQQQQQQQETMSKDMSQNLPQTMSQNTNQTETSGLTRQKTNESEEGDHIDLFANVRDIPVAAWHIRGRNKYYNDEEYRKLVEEANTIMFSSIM</sequence>
<dbReference type="RefSeq" id="XP_454653.1">
    <property type="nucleotide sequence ID" value="XM_454653.1"/>
</dbReference>
<dbReference type="AlphaFoldDB" id="Q6CN36"/>
<proteinExistence type="predicted"/>
<evidence type="ECO:0000313" key="3">
    <source>
        <dbReference type="Proteomes" id="UP000000598"/>
    </source>
</evidence>
<accession>Q6CN36</accession>
<keyword evidence="3" id="KW-1185">Reference proteome</keyword>
<dbReference type="EMBL" id="CR382125">
    <property type="protein sequence ID" value="CAG99740.1"/>
    <property type="molecule type" value="Genomic_DNA"/>
</dbReference>
<dbReference type="SUPFAM" id="SSF101999">
    <property type="entry name" value="Trimeric adhesin"/>
    <property type="match status" value="1"/>
</dbReference>
<feature type="compositionally biased region" description="Basic and acidic residues" evidence="1">
    <location>
        <begin position="49"/>
        <end position="58"/>
    </location>
</feature>
<evidence type="ECO:0000313" key="2">
    <source>
        <dbReference type="EMBL" id="CAG99740.1"/>
    </source>
</evidence>
<dbReference type="InParanoid" id="Q6CN36"/>
<name>Q6CN36_KLULA</name>
<reference evidence="2 3" key="1">
    <citation type="journal article" date="2004" name="Nature">
        <title>Genome evolution in yeasts.</title>
        <authorList>
            <consortium name="Genolevures"/>
            <person name="Dujon B."/>
            <person name="Sherman D."/>
            <person name="Fischer G."/>
            <person name="Durrens P."/>
            <person name="Casaregola S."/>
            <person name="Lafontaine I."/>
            <person name="de Montigny J."/>
            <person name="Marck C."/>
            <person name="Neuveglise C."/>
            <person name="Talla E."/>
            <person name="Goffard N."/>
            <person name="Frangeul L."/>
            <person name="Aigle M."/>
            <person name="Anthouard V."/>
            <person name="Babour A."/>
            <person name="Barbe V."/>
            <person name="Barnay S."/>
            <person name="Blanchin S."/>
            <person name="Beckerich J.M."/>
            <person name="Beyne E."/>
            <person name="Bleykasten C."/>
            <person name="Boisrame A."/>
            <person name="Boyer J."/>
            <person name="Cattolico L."/>
            <person name="Confanioleri F."/>
            <person name="de Daruvar A."/>
            <person name="Despons L."/>
            <person name="Fabre E."/>
            <person name="Fairhead C."/>
            <person name="Ferry-Dumazet H."/>
            <person name="Groppi A."/>
            <person name="Hantraye F."/>
            <person name="Hennequin C."/>
            <person name="Jauniaux N."/>
            <person name="Joyet P."/>
            <person name="Kachouri R."/>
            <person name="Kerrest A."/>
            <person name="Koszul R."/>
            <person name="Lemaire M."/>
            <person name="Lesur I."/>
            <person name="Ma L."/>
            <person name="Muller H."/>
            <person name="Nicaud J.M."/>
            <person name="Nikolski M."/>
            <person name="Oztas S."/>
            <person name="Ozier-Kalogeropoulos O."/>
            <person name="Pellenz S."/>
            <person name="Potier S."/>
            <person name="Richard G.F."/>
            <person name="Straub M.L."/>
            <person name="Suleau A."/>
            <person name="Swennene D."/>
            <person name="Tekaia F."/>
            <person name="Wesolowski-Louvel M."/>
            <person name="Westhof E."/>
            <person name="Wirth B."/>
            <person name="Zeniou-Meyer M."/>
            <person name="Zivanovic I."/>
            <person name="Bolotin-Fukuhara M."/>
            <person name="Thierry A."/>
            <person name="Bouchier C."/>
            <person name="Caudron B."/>
            <person name="Scarpelli C."/>
            <person name="Gaillardin C."/>
            <person name="Weissenbach J."/>
            <person name="Wincker P."/>
            <person name="Souciet J.L."/>
        </authorList>
    </citation>
    <scope>NUCLEOTIDE SEQUENCE [LARGE SCALE GENOMIC DNA]</scope>
    <source>
        <strain evidence="3">ATCC 8585 / CBS 2359 / DSM 70799 / NBRC 1267 / NRRL Y-1140 / WM37</strain>
    </source>
</reference>
<feature type="compositionally biased region" description="Polar residues" evidence="1">
    <location>
        <begin position="19"/>
        <end position="48"/>
    </location>
</feature>
<organism evidence="2 3">
    <name type="scientific">Kluyveromyces lactis (strain ATCC 8585 / CBS 2359 / DSM 70799 / NBRC 1267 / NRRL Y-1140 / WM37)</name>
    <name type="common">Yeast</name>
    <name type="synonym">Candida sphaerica</name>
    <dbReference type="NCBI Taxonomy" id="284590"/>
    <lineage>
        <taxon>Eukaryota</taxon>
        <taxon>Fungi</taxon>
        <taxon>Dikarya</taxon>
        <taxon>Ascomycota</taxon>
        <taxon>Saccharomycotina</taxon>
        <taxon>Saccharomycetes</taxon>
        <taxon>Saccharomycetales</taxon>
        <taxon>Saccharomycetaceae</taxon>
        <taxon>Kluyveromyces</taxon>
    </lineage>
</organism>
<dbReference type="PaxDb" id="284590-Q6CN36"/>